<dbReference type="Proteomes" id="UP001152561">
    <property type="component" value="Unassembled WGS sequence"/>
</dbReference>
<sequence length="104" mass="11608">MQVVGIDSEISLHGHITGQKLSQLQLGGFEQVLHLDYLQEKVFLHLLGLFLSNSKGVGDEKVSPLQPLMESSFPGILLELTDARWNNGLSISELRVICKRLLIR</sequence>
<accession>A0A9Q1N184</accession>
<dbReference type="AlphaFoldDB" id="A0A9Q1N184"/>
<evidence type="ECO:0000313" key="2">
    <source>
        <dbReference type="Proteomes" id="UP001152561"/>
    </source>
</evidence>
<reference evidence="2" key="1">
    <citation type="journal article" date="2023" name="Proc. Natl. Acad. Sci. U.S.A.">
        <title>Genomic and structural basis for evolution of tropane alkaloid biosynthesis.</title>
        <authorList>
            <person name="Wanga Y.-J."/>
            <person name="Taina T."/>
            <person name="Yua J.-Y."/>
            <person name="Lia J."/>
            <person name="Xua B."/>
            <person name="Chenc J."/>
            <person name="D'Auriad J.C."/>
            <person name="Huanga J.-P."/>
            <person name="Huanga S.-X."/>
        </authorList>
    </citation>
    <scope>NUCLEOTIDE SEQUENCE [LARGE SCALE GENOMIC DNA]</scope>
    <source>
        <strain evidence="2">cv. KIB-2019</strain>
    </source>
</reference>
<name>A0A9Q1N184_9SOLA</name>
<organism evidence="1 2">
    <name type="scientific">Anisodus acutangulus</name>
    <dbReference type="NCBI Taxonomy" id="402998"/>
    <lineage>
        <taxon>Eukaryota</taxon>
        <taxon>Viridiplantae</taxon>
        <taxon>Streptophyta</taxon>
        <taxon>Embryophyta</taxon>
        <taxon>Tracheophyta</taxon>
        <taxon>Spermatophyta</taxon>
        <taxon>Magnoliopsida</taxon>
        <taxon>eudicotyledons</taxon>
        <taxon>Gunneridae</taxon>
        <taxon>Pentapetalae</taxon>
        <taxon>asterids</taxon>
        <taxon>lamiids</taxon>
        <taxon>Solanales</taxon>
        <taxon>Solanaceae</taxon>
        <taxon>Solanoideae</taxon>
        <taxon>Hyoscyameae</taxon>
        <taxon>Anisodus</taxon>
    </lineage>
</organism>
<proteinExistence type="predicted"/>
<protein>
    <submittedName>
        <fullName evidence="1">Uncharacterized protein</fullName>
    </submittedName>
</protein>
<keyword evidence="2" id="KW-1185">Reference proteome</keyword>
<comment type="caution">
    <text evidence="1">The sequence shown here is derived from an EMBL/GenBank/DDBJ whole genome shotgun (WGS) entry which is preliminary data.</text>
</comment>
<dbReference type="OrthoDB" id="10611239at2759"/>
<dbReference type="EMBL" id="JAJAGQ010000001">
    <property type="protein sequence ID" value="KAJ8573693.1"/>
    <property type="molecule type" value="Genomic_DNA"/>
</dbReference>
<evidence type="ECO:0000313" key="1">
    <source>
        <dbReference type="EMBL" id="KAJ8573693.1"/>
    </source>
</evidence>
<gene>
    <name evidence="1" type="ORF">K7X08_010204</name>
</gene>